<evidence type="ECO:0000256" key="1">
    <source>
        <dbReference type="SAM" id="Phobius"/>
    </source>
</evidence>
<evidence type="ECO:0000313" key="3">
    <source>
        <dbReference type="Proteomes" id="UP001525890"/>
    </source>
</evidence>
<feature type="transmembrane region" description="Helical" evidence="1">
    <location>
        <begin position="12"/>
        <end position="34"/>
    </location>
</feature>
<comment type="caution">
    <text evidence="2">The sequence shown here is derived from an EMBL/GenBank/DDBJ whole genome shotgun (WGS) entry which is preliminary data.</text>
</comment>
<gene>
    <name evidence="2" type="ORF">NG799_28535</name>
</gene>
<feature type="non-terminal residue" evidence="2">
    <location>
        <position position="138"/>
    </location>
</feature>
<sequence length="138" mass="14855">MHRNRELDPDASFVALVTIALLTAGAAIFSPGLLQGNWQSFLSLGLPQSASTANAGELFRTPDPKKDMGVRAICAAEGNCDSQGNRTALSQGHVDPGNGVWNRGWCSDQGRGRNEAEADIKCLEYAQKWLEPNKDAIQ</sequence>
<protein>
    <submittedName>
        <fullName evidence="2">Uncharacterized protein</fullName>
    </submittedName>
</protein>
<name>A0ABT2MZT7_9CYAN</name>
<dbReference type="EMBL" id="JAMXFF010000085">
    <property type="protein sequence ID" value="MCT7970268.1"/>
    <property type="molecule type" value="Genomic_DNA"/>
</dbReference>
<keyword evidence="1" id="KW-0472">Membrane</keyword>
<evidence type="ECO:0000313" key="2">
    <source>
        <dbReference type="EMBL" id="MCT7970268.1"/>
    </source>
</evidence>
<proteinExistence type="predicted"/>
<keyword evidence="1" id="KW-1133">Transmembrane helix</keyword>
<keyword evidence="3" id="KW-1185">Reference proteome</keyword>
<accession>A0ABT2MZT7</accession>
<organism evidence="2 3">
    <name type="scientific">Laspinema palackyanum D2a</name>
    <dbReference type="NCBI Taxonomy" id="2953684"/>
    <lineage>
        <taxon>Bacteria</taxon>
        <taxon>Bacillati</taxon>
        <taxon>Cyanobacteriota</taxon>
        <taxon>Cyanophyceae</taxon>
        <taxon>Oscillatoriophycideae</taxon>
        <taxon>Oscillatoriales</taxon>
        <taxon>Laspinemataceae</taxon>
        <taxon>Laspinema</taxon>
        <taxon>Laspinema palackyanum</taxon>
    </lineage>
</organism>
<reference evidence="2 3" key="1">
    <citation type="journal article" date="2022" name="Front. Microbiol.">
        <title>High genomic differentiation and limited gene flow indicate recent cryptic speciation within the genus Laspinema (cyanobacteria).</title>
        <authorList>
            <person name="Stanojkovic A."/>
            <person name="Skoupy S."/>
            <person name="Skaloud P."/>
            <person name="Dvorak P."/>
        </authorList>
    </citation>
    <scope>NUCLEOTIDE SEQUENCE [LARGE SCALE GENOMIC DNA]</scope>
    <source>
        <strain evidence="2 3">D2a</strain>
    </source>
</reference>
<dbReference type="Proteomes" id="UP001525890">
    <property type="component" value="Unassembled WGS sequence"/>
</dbReference>
<keyword evidence="1" id="KW-0812">Transmembrane</keyword>